<keyword evidence="5" id="KW-1185">Reference proteome</keyword>
<reference evidence="4" key="1">
    <citation type="submission" date="2023-10" db="EMBL/GenBank/DDBJ databases">
        <authorList>
            <person name="Chen Y."/>
            <person name="Shah S."/>
            <person name="Dougan E. K."/>
            <person name="Thang M."/>
            <person name="Chan C."/>
        </authorList>
    </citation>
    <scope>NUCLEOTIDE SEQUENCE [LARGE SCALE GENOMIC DNA]</scope>
</reference>
<dbReference type="Gene3D" id="3.40.50.300">
    <property type="entry name" value="P-loop containing nucleotide triphosphate hydrolases"/>
    <property type="match status" value="1"/>
</dbReference>
<dbReference type="EMBL" id="CAUYUJ010016058">
    <property type="protein sequence ID" value="CAK0861292.1"/>
    <property type="molecule type" value="Genomic_DNA"/>
</dbReference>
<dbReference type="InterPro" id="IPR039442">
    <property type="entry name" value="Mrr-like_dom"/>
</dbReference>
<evidence type="ECO:0000313" key="5">
    <source>
        <dbReference type="Proteomes" id="UP001189429"/>
    </source>
</evidence>
<dbReference type="Pfam" id="PF13156">
    <property type="entry name" value="Mrr_cat_2"/>
    <property type="match status" value="1"/>
</dbReference>
<dbReference type="InterPro" id="IPR027417">
    <property type="entry name" value="P-loop_NTPase"/>
</dbReference>
<sequence length="308" mass="34257">MWGIREPAVAAPRWPHLALRQRLEWAAAPRHGAVLVKELPPWWLAPRSSSSGEASWLAYRNLIRRDIGVDLVSLDGERAVQCKYCNSTVQTKGVVSFICMAQHMSRASKMLATSDTSRLTSDAATVIESVGVRHDVLSSSFVDELLSSAVAALRPPQRDCLAAASLRPCQRDCIRACKAGARIIEMACGTGKTLVMRRLADNASGRVLVSVPPLALLRQHLATFPEFCPVGTRYNAKTAWDAPGYISVTDSLHLLGNICLIYLLTRIIILFRRCSRRARRMRHVPSTLMEWARRSMMAYCVITTWLSQ</sequence>
<feature type="transmembrane region" description="Helical" evidence="1">
    <location>
        <begin position="252"/>
        <end position="271"/>
    </location>
</feature>
<accession>A0ABN9UMZ6</accession>
<evidence type="ECO:0000259" key="2">
    <source>
        <dbReference type="Pfam" id="PF04851"/>
    </source>
</evidence>
<keyword evidence="1" id="KW-0472">Membrane</keyword>
<gene>
    <name evidence="4" type="ORF">PCOR1329_LOCUS50000</name>
</gene>
<dbReference type="Proteomes" id="UP001189429">
    <property type="component" value="Unassembled WGS sequence"/>
</dbReference>
<comment type="caution">
    <text evidence="4">The sequence shown here is derived from an EMBL/GenBank/DDBJ whole genome shotgun (WGS) entry which is preliminary data.</text>
</comment>
<feature type="domain" description="Helicase/UvrB N-terminal" evidence="2">
    <location>
        <begin position="165"/>
        <end position="230"/>
    </location>
</feature>
<keyword evidence="1" id="KW-0812">Transmembrane</keyword>
<evidence type="ECO:0000256" key="1">
    <source>
        <dbReference type="SAM" id="Phobius"/>
    </source>
</evidence>
<dbReference type="Pfam" id="PF04851">
    <property type="entry name" value="ResIII"/>
    <property type="match status" value="1"/>
</dbReference>
<organism evidence="4 5">
    <name type="scientific">Prorocentrum cordatum</name>
    <dbReference type="NCBI Taxonomy" id="2364126"/>
    <lineage>
        <taxon>Eukaryota</taxon>
        <taxon>Sar</taxon>
        <taxon>Alveolata</taxon>
        <taxon>Dinophyceae</taxon>
        <taxon>Prorocentrales</taxon>
        <taxon>Prorocentraceae</taxon>
        <taxon>Prorocentrum</taxon>
    </lineage>
</organism>
<dbReference type="SUPFAM" id="SSF52540">
    <property type="entry name" value="P-loop containing nucleoside triphosphate hydrolases"/>
    <property type="match status" value="1"/>
</dbReference>
<name>A0ABN9UMZ6_9DINO</name>
<dbReference type="InterPro" id="IPR006935">
    <property type="entry name" value="Helicase/UvrB_N"/>
</dbReference>
<evidence type="ECO:0000259" key="3">
    <source>
        <dbReference type="Pfam" id="PF13156"/>
    </source>
</evidence>
<evidence type="ECO:0000313" key="4">
    <source>
        <dbReference type="EMBL" id="CAK0861292.1"/>
    </source>
</evidence>
<evidence type="ECO:0008006" key="6">
    <source>
        <dbReference type="Google" id="ProtNLM"/>
    </source>
</evidence>
<proteinExistence type="predicted"/>
<keyword evidence="1" id="KW-1133">Transmembrane helix</keyword>
<protein>
    <recommendedName>
        <fullName evidence="6">Helicase ATP-binding domain-containing protein</fullName>
    </recommendedName>
</protein>
<feature type="domain" description="Mrr-like" evidence="3">
    <location>
        <begin position="61"/>
        <end position="129"/>
    </location>
</feature>